<dbReference type="EMBL" id="SNRW01012413">
    <property type="protein sequence ID" value="KAA6373856.1"/>
    <property type="molecule type" value="Genomic_DNA"/>
</dbReference>
<accession>A0A5J4UT64</accession>
<feature type="region of interest" description="Disordered" evidence="1">
    <location>
        <begin position="270"/>
        <end position="339"/>
    </location>
</feature>
<feature type="compositionally biased region" description="Low complexity" evidence="1">
    <location>
        <begin position="281"/>
        <end position="293"/>
    </location>
</feature>
<evidence type="ECO:0000256" key="1">
    <source>
        <dbReference type="SAM" id="MobiDB-lite"/>
    </source>
</evidence>
<protein>
    <submittedName>
        <fullName evidence="2">Uncharacterized protein</fullName>
    </submittedName>
</protein>
<feature type="compositionally biased region" description="Basic residues" evidence="1">
    <location>
        <begin position="326"/>
        <end position="339"/>
    </location>
</feature>
<comment type="caution">
    <text evidence="2">The sequence shown here is derived from an EMBL/GenBank/DDBJ whole genome shotgun (WGS) entry which is preliminary data.</text>
</comment>
<feature type="compositionally biased region" description="Basic residues" evidence="1">
    <location>
        <begin position="297"/>
        <end position="308"/>
    </location>
</feature>
<proteinExistence type="predicted"/>
<evidence type="ECO:0000313" key="2">
    <source>
        <dbReference type="EMBL" id="KAA6373856.1"/>
    </source>
</evidence>
<reference evidence="2 3" key="1">
    <citation type="submission" date="2019-03" db="EMBL/GenBank/DDBJ databases">
        <title>Single cell metagenomics reveals metabolic interactions within the superorganism composed of flagellate Streblomastix strix and complex community of Bacteroidetes bacteria on its surface.</title>
        <authorList>
            <person name="Treitli S.C."/>
            <person name="Kolisko M."/>
            <person name="Husnik F."/>
            <person name="Keeling P."/>
            <person name="Hampl V."/>
        </authorList>
    </citation>
    <scope>NUCLEOTIDE SEQUENCE [LARGE SCALE GENOMIC DNA]</scope>
    <source>
        <strain evidence="2">ST1C</strain>
    </source>
</reference>
<evidence type="ECO:0000313" key="3">
    <source>
        <dbReference type="Proteomes" id="UP000324800"/>
    </source>
</evidence>
<dbReference type="AlphaFoldDB" id="A0A5J4UT64"/>
<feature type="non-terminal residue" evidence="2">
    <location>
        <position position="339"/>
    </location>
</feature>
<dbReference type="Proteomes" id="UP000324800">
    <property type="component" value="Unassembled WGS sequence"/>
</dbReference>
<organism evidence="2 3">
    <name type="scientific">Streblomastix strix</name>
    <dbReference type="NCBI Taxonomy" id="222440"/>
    <lineage>
        <taxon>Eukaryota</taxon>
        <taxon>Metamonada</taxon>
        <taxon>Preaxostyla</taxon>
        <taxon>Oxymonadida</taxon>
        <taxon>Streblomastigidae</taxon>
        <taxon>Streblomastix</taxon>
    </lineage>
</organism>
<gene>
    <name evidence="2" type="ORF">EZS28_030617</name>
</gene>
<name>A0A5J4UT64_9EUKA</name>
<sequence>MQQEYKFYETARAIVSFTDSYTQNKQGKQNEQTESESTSSITKICSSLQFLRNQIWENNGCKQVIQIPKLLQSLTVLSRFKIDIHIGQELDNQRLKVRSLSRECFRWIQQLGDEQDQSELVNNGCGRVMSITFSTAGGKGEEQDEEIRNGLQGIFYFLRELHAVRNWQSSFQPLPLLARRTKEQIEEGGASEELENQSYYSDFITKHIETTPLFIVEMLIESHCPQPRLWDQADQKVHPKTKVLFGKLKQIAKMFDGIDDFDDLAMKMRKRKRNEKETSSDNENTSENSSNSEHVMRHPPKRRKRRRKNETSDSETSEATPSPPPRKLHKDKKRKNTTK</sequence>